<evidence type="ECO:0000313" key="17">
    <source>
        <dbReference type="EMBL" id="KAH0811792.1"/>
    </source>
</evidence>
<dbReference type="NCBIfam" id="TIGR00469">
    <property type="entry name" value="pheS_mito"/>
    <property type="match status" value="1"/>
</dbReference>
<dbReference type="Pfam" id="PF00835">
    <property type="entry name" value="SNAP-25"/>
    <property type="match status" value="1"/>
</dbReference>
<feature type="region of interest" description="Disordered" evidence="14">
    <location>
        <begin position="613"/>
        <end position="647"/>
    </location>
</feature>
<dbReference type="GO" id="GO:0005524">
    <property type="term" value="F:ATP binding"/>
    <property type="evidence" value="ECO:0007669"/>
    <property type="project" value="UniProtKB-KW"/>
</dbReference>
<dbReference type="Gene3D" id="3.30.70.380">
    <property type="entry name" value="Ferrodoxin-fold anticodon-binding domain"/>
    <property type="match status" value="1"/>
</dbReference>
<dbReference type="GO" id="GO:0005886">
    <property type="term" value="C:plasma membrane"/>
    <property type="evidence" value="ECO:0007669"/>
    <property type="project" value="TreeGrafter"/>
</dbReference>
<keyword evidence="10" id="KW-0030">Aminoacyl-tRNA synthetase</keyword>
<dbReference type="SUPFAM" id="SSF55681">
    <property type="entry name" value="Class II aaRS and biotin synthetases"/>
    <property type="match status" value="1"/>
</dbReference>
<dbReference type="InterPro" id="IPR000727">
    <property type="entry name" value="T_SNARE_dom"/>
</dbReference>
<comment type="subcellular location">
    <subcellularLocation>
        <location evidence="11">Synapse</location>
        <location evidence="11">Synaptosome</location>
    </subcellularLocation>
</comment>
<feature type="coiled-coil region" evidence="13">
    <location>
        <begin position="571"/>
        <end position="598"/>
    </location>
</feature>
<gene>
    <name evidence="17" type="ORF">GEV33_011000</name>
</gene>
<dbReference type="InterPro" id="IPR006195">
    <property type="entry name" value="aa-tRNA-synth_II"/>
</dbReference>
<dbReference type="GO" id="GO:0098793">
    <property type="term" value="C:presynapse"/>
    <property type="evidence" value="ECO:0007669"/>
    <property type="project" value="GOC"/>
</dbReference>
<dbReference type="SUPFAM" id="SSF58038">
    <property type="entry name" value="SNARE fusion complex"/>
    <property type="match status" value="3"/>
</dbReference>
<dbReference type="CDD" id="cd15889">
    <property type="entry name" value="SNARE_SNAP25N_23N"/>
    <property type="match status" value="1"/>
</dbReference>
<dbReference type="PANTHER" id="PTHR19305:SF14">
    <property type="entry name" value="SYNAPTOSOMAL-ASSOCIATED PROTEIN-RELATED"/>
    <property type="match status" value="1"/>
</dbReference>
<evidence type="ECO:0000256" key="10">
    <source>
        <dbReference type="ARBA" id="ARBA00023146"/>
    </source>
</evidence>
<feature type="domain" description="T-SNARE coiled-coil homology" evidence="15">
    <location>
        <begin position="554"/>
        <end position="595"/>
    </location>
</feature>
<organism evidence="17 18">
    <name type="scientific">Tenebrio molitor</name>
    <name type="common">Yellow mealworm beetle</name>
    <dbReference type="NCBI Taxonomy" id="7067"/>
    <lineage>
        <taxon>Eukaryota</taxon>
        <taxon>Metazoa</taxon>
        <taxon>Ecdysozoa</taxon>
        <taxon>Arthropoda</taxon>
        <taxon>Hexapoda</taxon>
        <taxon>Insecta</taxon>
        <taxon>Pterygota</taxon>
        <taxon>Neoptera</taxon>
        <taxon>Endopterygota</taxon>
        <taxon>Coleoptera</taxon>
        <taxon>Polyphaga</taxon>
        <taxon>Cucujiformia</taxon>
        <taxon>Tenebrionidae</taxon>
        <taxon>Tenebrio</taxon>
    </lineage>
</organism>
<keyword evidence="18" id="KW-1185">Reference proteome</keyword>
<keyword evidence="5" id="KW-0547">Nucleotide-binding</keyword>
<comment type="caution">
    <text evidence="17">The sequence shown here is derived from an EMBL/GenBank/DDBJ whole genome shotgun (WGS) entry which is preliminary data.</text>
</comment>
<dbReference type="GO" id="GO:0006432">
    <property type="term" value="P:phenylalanyl-tRNA aminoacylation"/>
    <property type="evidence" value="ECO:0007669"/>
    <property type="project" value="InterPro"/>
</dbReference>
<dbReference type="FunFam" id="1.20.5.110:FF:000018">
    <property type="entry name" value="Synaptosomal-associated protein"/>
    <property type="match status" value="1"/>
</dbReference>
<keyword evidence="9 13" id="KW-0175">Coiled coil</keyword>
<protein>
    <recommendedName>
        <fullName evidence="12">Synaptosomal-associated protein</fullName>
    </recommendedName>
</protein>
<feature type="domain" description="T-SNARE coiled-coil homology" evidence="15">
    <location>
        <begin position="655"/>
        <end position="717"/>
    </location>
</feature>
<evidence type="ECO:0000256" key="3">
    <source>
        <dbReference type="ARBA" id="ARBA00022599"/>
    </source>
</evidence>
<dbReference type="EMBL" id="JABDTM020026546">
    <property type="protein sequence ID" value="KAH0811792.1"/>
    <property type="molecule type" value="Genomic_DNA"/>
</dbReference>
<evidence type="ECO:0000259" key="16">
    <source>
        <dbReference type="PROSITE" id="PS50862"/>
    </source>
</evidence>
<evidence type="ECO:0000313" key="18">
    <source>
        <dbReference type="Proteomes" id="UP000719412"/>
    </source>
</evidence>
<evidence type="ECO:0000256" key="1">
    <source>
        <dbReference type="ARBA" id="ARBA00009480"/>
    </source>
</evidence>
<evidence type="ECO:0000256" key="14">
    <source>
        <dbReference type="SAM" id="MobiDB-lite"/>
    </source>
</evidence>
<dbReference type="InterPro" id="IPR000928">
    <property type="entry name" value="SNAP-25_dom"/>
</dbReference>
<keyword evidence="4" id="KW-0677">Repeat</keyword>
<keyword evidence="2" id="KW-0436">Ligase</keyword>
<keyword evidence="3" id="KW-0771">Synaptosome</keyword>
<dbReference type="GO" id="GO:0019905">
    <property type="term" value="F:syntaxin binding"/>
    <property type="evidence" value="ECO:0007669"/>
    <property type="project" value="TreeGrafter"/>
</dbReference>
<dbReference type="InterPro" id="IPR002319">
    <property type="entry name" value="Phenylalanyl-tRNA_Synthase"/>
</dbReference>
<dbReference type="InterPro" id="IPR004530">
    <property type="entry name" value="Phe-tRNA-synth_IIc_mito"/>
</dbReference>
<dbReference type="GO" id="GO:0031629">
    <property type="term" value="P:synaptic vesicle fusion to presynaptic active zone membrane"/>
    <property type="evidence" value="ECO:0007669"/>
    <property type="project" value="TreeGrafter"/>
</dbReference>
<accession>A0A8J6L974</accession>
<dbReference type="SMART" id="SM00397">
    <property type="entry name" value="t_SNARE"/>
    <property type="match status" value="2"/>
</dbReference>
<dbReference type="Proteomes" id="UP000719412">
    <property type="component" value="Unassembled WGS sequence"/>
</dbReference>
<evidence type="ECO:0000256" key="7">
    <source>
        <dbReference type="ARBA" id="ARBA00022917"/>
    </source>
</evidence>
<evidence type="ECO:0000256" key="13">
    <source>
        <dbReference type="SAM" id="Coils"/>
    </source>
</evidence>
<evidence type="ECO:0000256" key="6">
    <source>
        <dbReference type="ARBA" id="ARBA00022840"/>
    </source>
</evidence>
<dbReference type="PROSITE" id="PS50862">
    <property type="entry name" value="AA_TRNA_LIGASE_II"/>
    <property type="match status" value="1"/>
</dbReference>
<evidence type="ECO:0000256" key="8">
    <source>
        <dbReference type="ARBA" id="ARBA00023018"/>
    </source>
</evidence>
<dbReference type="CDD" id="cd00496">
    <property type="entry name" value="PheRS_alpha_core"/>
    <property type="match status" value="1"/>
</dbReference>
<dbReference type="GO" id="GO:0031201">
    <property type="term" value="C:SNARE complex"/>
    <property type="evidence" value="ECO:0007669"/>
    <property type="project" value="TreeGrafter"/>
</dbReference>
<evidence type="ECO:0000259" key="15">
    <source>
        <dbReference type="PROSITE" id="PS50192"/>
    </source>
</evidence>
<sequence length="720" mass="81744">MLKIQNINSYQIIRLLSSSVKPEVQSNLTLLENTYIKDDFTNVTDKIISHVGKNIHIKENHPLSHVRQRIVNYFYKCFVNSRGNPVFSVYETLPPTVTVDQNFDSLLTPKDHPSRSKSDCYYLNRDYLLRAHMTAHQSELMKSGLNNFLMTGDVYRRDEIDRTHYPVFHQLDAVRLKTKNELFHKDPTLEIFEVGNNTQSTGTQQKQACHTLEAVKLMEHELKTTLAGLAQELFGEKIEYRWIDTYFPFTQPSWELEVFHENNWLELLGCGIMRQPILTNSGVVDRIGWAFGIGLERVAMCLYKIPDIRLFWSNDTGFLNQFKVNCNENVTYKAVSQYPQCINDLSFWLPIDKEFSSNDFYDLARNIGGDTIEQIVLIRERARLGCLYAIIDFLGSNNVKYSPKQKDLKMPAPAPVAENGAPRTELQELQFKSGQVTDESLESTRRMIALCEESKEAGIRTLVALDDQGGESLSTLTPSYLTQSIILPDIRHCDSLYLLCTSSHSGRAPPVVSPSTEAGTKTMEMLDHQGVGDLIDLTVLQCGLRRFVEDPVSHEVGMKTLVMLDEQGEQLDRIEDGMDQINTDMREAEKNLTGMEKCCGLCVLPCQKGSSFKEDEGTWKGNDDGKVVNNQPQRMMDDRNGLGPQGGYIGRITNDAREEEMEDNMGQVNTMIGNLRNMAIDMGSELENQNRQVDRINLKGESNETRIAVANQRANKLLKS</sequence>
<dbReference type="InterPro" id="IPR036690">
    <property type="entry name" value="Fdx_antiC-bd_sf"/>
</dbReference>
<evidence type="ECO:0000256" key="11">
    <source>
        <dbReference type="ARBA" id="ARBA00034102"/>
    </source>
</evidence>
<dbReference type="GO" id="GO:0016082">
    <property type="term" value="P:synaptic vesicle priming"/>
    <property type="evidence" value="ECO:0007669"/>
    <property type="project" value="TreeGrafter"/>
</dbReference>
<dbReference type="AlphaFoldDB" id="A0A8J6L974"/>
<dbReference type="PANTHER" id="PTHR19305">
    <property type="entry name" value="SYNAPTOSOMAL ASSOCIATED PROTEIN"/>
    <property type="match status" value="1"/>
</dbReference>
<feature type="compositionally biased region" description="Basic and acidic residues" evidence="14">
    <location>
        <begin position="613"/>
        <end position="626"/>
    </location>
</feature>
<evidence type="ECO:0000256" key="4">
    <source>
        <dbReference type="ARBA" id="ARBA00022737"/>
    </source>
</evidence>
<dbReference type="InterPro" id="IPR045864">
    <property type="entry name" value="aa-tRNA-synth_II/BPL/LPL"/>
</dbReference>
<dbReference type="GO" id="GO:0004826">
    <property type="term" value="F:phenylalanine-tRNA ligase activity"/>
    <property type="evidence" value="ECO:0007669"/>
    <property type="project" value="InterPro"/>
</dbReference>
<keyword evidence="7" id="KW-0648">Protein biosynthesis</keyword>
<dbReference type="GO" id="GO:0043005">
    <property type="term" value="C:neuron projection"/>
    <property type="evidence" value="ECO:0007669"/>
    <property type="project" value="UniProtKB-KW"/>
</dbReference>
<feature type="domain" description="Aminoacyl-transfer RNA synthetases class-II family profile" evidence="16">
    <location>
        <begin position="66"/>
        <end position="350"/>
    </location>
</feature>
<dbReference type="PROSITE" id="PS50192">
    <property type="entry name" value="T_SNARE"/>
    <property type="match status" value="2"/>
</dbReference>
<dbReference type="GO" id="GO:0005484">
    <property type="term" value="F:SNAP receptor activity"/>
    <property type="evidence" value="ECO:0007669"/>
    <property type="project" value="TreeGrafter"/>
</dbReference>
<dbReference type="SUPFAM" id="SSF54991">
    <property type="entry name" value="Anticodon-binding domain of PheRS"/>
    <property type="match status" value="1"/>
</dbReference>
<dbReference type="Gene3D" id="1.20.5.110">
    <property type="match status" value="3"/>
</dbReference>
<keyword evidence="6" id="KW-0067">ATP-binding</keyword>
<evidence type="ECO:0000256" key="5">
    <source>
        <dbReference type="ARBA" id="ARBA00022741"/>
    </source>
</evidence>
<proteinExistence type="inferred from homology"/>
<reference evidence="17" key="1">
    <citation type="journal article" date="2020" name="J Insects Food Feed">
        <title>The yellow mealworm (Tenebrio molitor) genome: a resource for the emerging insects as food and feed industry.</title>
        <authorList>
            <person name="Eriksson T."/>
            <person name="Andere A."/>
            <person name="Kelstrup H."/>
            <person name="Emery V."/>
            <person name="Picard C."/>
        </authorList>
    </citation>
    <scope>NUCLEOTIDE SEQUENCE</scope>
    <source>
        <strain evidence="17">Stoneville</strain>
        <tissue evidence="17">Whole head</tissue>
    </source>
</reference>
<name>A0A8J6L974_TENMO</name>
<dbReference type="Pfam" id="PF01409">
    <property type="entry name" value="tRNA-synt_2d"/>
    <property type="match status" value="2"/>
</dbReference>
<evidence type="ECO:0000256" key="12">
    <source>
        <dbReference type="RuleBase" id="RU003496"/>
    </source>
</evidence>
<dbReference type="CDD" id="cd15885">
    <property type="entry name" value="SNARE_SNAP25C"/>
    <property type="match status" value="1"/>
</dbReference>
<dbReference type="GO" id="GO:0000049">
    <property type="term" value="F:tRNA binding"/>
    <property type="evidence" value="ECO:0007669"/>
    <property type="project" value="InterPro"/>
</dbReference>
<evidence type="ECO:0000256" key="2">
    <source>
        <dbReference type="ARBA" id="ARBA00022598"/>
    </source>
</evidence>
<dbReference type="Gene3D" id="3.30.930.10">
    <property type="entry name" value="Bira Bifunctional Protein, Domain 2"/>
    <property type="match status" value="1"/>
</dbReference>
<evidence type="ECO:0000256" key="9">
    <source>
        <dbReference type="ARBA" id="ARBA00023054"/>
    </source>
</evidence>
<comment type="similarity">
    <text evidence="1 12">Belongs to the SNAP-25 family.</text>
</comment>
<reference evidence="17" key="2">
    <citation type="submission" date="2021-08" db="EMBL/GenBank/DDBJ databases">
        <authorList>
            <person name="Eriksson T."/>
        </authorList>
    </citation>
    <scope>NUCLEOTIDE SEQUENCE</scope>
    <source>
        <strain evidence="17">Stoneville</strain>
        <tissue evidence="17">Whole head</tissue>
    </source>
</reference>
<dbReference type="FunFam" id="3.30.930.10:FF:000041">
    <property type="entry name" value="Phenylalanyl-tRNA synthetase 2, mitochondrial"/>
    <property type="match status" value="1"/>
</dbReference>
<keyword evidence="8" id="KW-0770">Synapse</keyword>